<dbReference type="InterPro" id="IPR006447">
    <property type="entry name" value="Myb_dom_plants"/>
</dbReference>
<keyword evidence="9" id="KW-1185">Reference proteome</keyword>
<keyword evidence="4" id="KW-0539">Nucleus</keyword>
<dbReference type="STRING" id="40148.A0A0E0A5R1"/>
<feature type="domain" description="SANT" evidence="6">
    <location>
        <begin position="190"/>
        <end position="238"/>
    </location>
</feature>
<dbReference type="CDD" id="cd00167">
    <property type="entry name" value="SANT"/>
    <property type="match status" value="1"/>
</dbReference>
<dbReference type="AlphaFoldDB" id="A0A0E0A5R1"/>
<dbReference type="GO" id="GO:0003677">
    <property type="term" value="F:DNA binding"/>
    <property type="evidence" value="ECO:0007669"/>
    <property type="project" value="UniProtKB-KW"/>
</dbReference>
<dbReference type="Gramene" id="OGLUM06G05040.1">
    <property type="protein sequence ID" value="OGLUM06G05040.1"/>
    <property type="gene ID" value="OGLUM06G05040"/>
</dbReference>
<dbReference type="InterPro" id="IPR017930">
    <property type="entry name" value="Myb_dom"/>
</dbReference>
<reference evidence="8" key="2">
    <citation type="submission" date="2018-05" db="EMBL/GenBank/DDBJ databases">
        <title>OgluRS3 (Oryza glumaepatula Reference Sequence Version 3).</title>
        <authorList>
            <person name="Zhang J."/>
            <person name="Kudrna D."/>
            <person name="Lee S."/>
            <person name="Talag J."/>
            <person name="Welchert J."/>
            <person name="Wing R.A."/>
        </authorList>
    </citation>
    <scope>NUCLEOTIDE SEQUENCE [LARGE SCALE GENOMIC DNA]</scope>
</reference>
<evidence type="ECO:0000259" key="6">
    <source>
        <dbReference type="PROSITE" id="PS51293"/>
    </source>
</evidence>
<dbReference type="InterPro" id="IPR009057">
    <property type="entry name" value="Homeodomain-like_sf"/>
</dbReference>
<feature type="domain" description="Myb-like" evidence="5">
    <location>
        <begin position="182"/>
        <end position="234"/>
    </location>
</feature>
<name>A0A0E0A5R1_9ORYZ</name>
<reference evidence="8" key="1">
    <citation type="submission" date="2015-04" db="UniProtKB">
        <authorList>
            <consortium name="EnsemblPlants"/>
        </authorList>
    </citation>
    <scope>IDENTIFICATION</scope>
</reference>
<dbReference type="Proteomes" id="UP000026961">
    <property type="component" value="Chromosome 6"/>
</dbReference>
<dbReference type="PROSITE" id="PS50090">
    <property type="entry name" value="MYB_LIKE"/>
    <property type="match status" value="1"/>
</dbReference>
<dbReference type="SUPFAM" id="SSF46689">
    <property type="entry name" value="Homeodomain-like"/>
    <property type="match status" value="1"/>
</dbReference>
<dbReference type="PROSITE" id="PS51294">
    <property type="entry name" value="HTH_MYB"/>
    <property type="match status" value="1"/>
</dbReference>
<evidence type="ECO:0000256" key="4">
    <source>
        <dbReference type="ARBA" id="ARBA00023242"/>
    </source>
</evidence>
<accession>A0A0E0A5R1</accession>
<evidence type="ECO:0000259" key="7">
    <source>
        <dbReference type="PROSITE" id="PS51294"/>
    </source>
</evidence>
<dbReference type="Pfam" id="PF00249">
    <property type="entry name" value="Myb_DNA-binding"/>
    <property type="match status" value="1"/>
</dbReference>
<keyword evidence="3" id="KW-0804">Transcription</keyword>
<keyword evidence="2" id="KW-0238">DNA-binding</keyword>
<evidence type="ECO:0000313" key="8">
    <source>
        <dbReference type="EnsemblPlants" id="OGLUM06G05040.1"/>
    </source>
</evidence>
<organism evidence="8">
    <name type="scientific">Oryza glumipatula</name>
    <dbReference type="NCBI Taxonomy" id="40148"/>
    <lineage>
        <taxon>Eukaryota</taxon>
        <taxon>Viridiplantae</taxon>
        <taxon>Streptophyta</taxon>
        <taxon>Embryophyta</taxon>
        <taxon>Tracheophyta</taxon>
        <taxon>Spermatophyta</taxon>
        <taxon>Magnoliopsida</taxon>
        <taxon>Liliopsida</taxon>
        <taxon>Poales</taxon>
        <taxon>Poaceae</taxon>
        <taxon>BOP clade</taxon>
        <taxon>Oryzoideae</taxon>
        <taxon>Oryzeae</taxon>
        <taxon>Oryzinae</taxon>
        <taxon>Oryza</taxon>
    </lineage>
</organism>
<evidence type="ECO:0000256" key="3">
    <source>
        <dbReference type="ARBA" id="ARBA00023163"/>
    </source>
</evidence>
<dbReference type="PANTHER" id="PTHR44042:SF11">
    <property type="entry name" value="OS06G0173800 PROTEIN"/>
    <property type="match status" value="1"/>
</dbReference>
<dbReference type="EnsemblPlants" id="OGLUM06G05040.1">
    <property type="protein sequence ID" value="OGLUM06G05040.1"/>
    <property type="gene ID" value="OGLUM06G05040"/>
</dbReference>
<sequence length="630" mass="68176">MEWTAAEMDEARSIVARLTNAYDSGSLVAGAGNGDTRHDRIVRELQAWLPWRTMDQLIGLYIELMTEEPAAAQPQYFDAGAVIDPTFDFFNDHNNFLGMPPPPVQQADDHNMNNVVADAGMNYYYGGGGAGGAMVFGGAPMGETVEQAAPPAPAPVPVVPVVMNRDDDEVNNQGGGRHLAAPTNTTRRFWTTEEHRQFLRGLRVYGRGEWKSISMNFVRSKTPVQVSSHAQKYFRRVESAAADKQRYSINDVGLNDDDDDDSAMDGTNIYSNNKFNNNFGGWQSLAFAGGHLEPVSGGAAPGQVIAPASSSAAAMNSAAQFWAPMLFNPQIQQQFMQMQAQTQQAWNDQHMMMAAAPMEGAIDTNFEPAGMEWTAAEMHEARSIIARLTNAYDSSALVAGAGNGDTRHDRIVRELQAWFPWRTMDQLIGLYIELMAEEPAAAQPQYFDAGAVVDPTFDFFNDHNNFLGMPPPPVQQADDHAMNNAAPPVPAPVAVAPVVMNRDDDEVNNQGGGRHLVFALSALLAGLALAIDEGFGMEWTAAELAEARSVIARVSDAYNSGVGSSSSACDTKHDRIMRELQARFPSRTMVQVIDLYVNLTVETAAQPQDAGSAGDAAPSSTLLLPAACPL</sequence>
<keyword evidence="1" id="KW-0805">Transcription regulation</keyword>
<dbReference type="InterPro" id="IPR001005">
    <property type="entry name" value="SANT/Myb"/>
</dbReference>
<evidence type="ECO:0000256" key="1">
    <source>
        <dbReference type="ARBA" id="ARBA00023015"/>
    </source>
</evidence>
<dbReference type="Pfam" id="PF23671">
    <property type="entry name" value="HTH_70"/>
    <property type="match status" value="3"/>
</dbReference>
<evidence type="ECO:0000256" key="2">
    <source>
        <dbReference type="ARBA" id="ARBA00023125"/>
    </source>
</evidence>
<dbReference type="PANTHER" id="PTHR44042">
    <property type="entry name" value="DUPLICATED HOMEODOMAIN-LIKE SUPERFAMILY PROTEIN-RELATED"/>
    <property type="match status" value="1"/>
</dbReference>
<dbReference type="Gene3D" id="1.10.10.60">
    <property type="entry name" value="Homeodomain-like"/>
    <property type="match status" value="1"/>
</dbReference>
<dbReference type="PROSITE" id="PS51293">
    <property type="entry name" value="SANT"/>
    <property type="match status" value="1"/>
</dbReference>
<evidence type="ECO:0000259" key="5">
    <source>
        <dbReference type="PROSITE" id="PS50090"/>
    </source>
</evidence>
<protein>
    <submittedName>
        <fullName evidence="8">Uncharacterized protein</fullName>
    </submittedName>
</protein>
<dbReference type="eggNOG" id="KOG0724">
    <property type="taxonomic scope" value="Eukaryota"/>
</dbReference>
<dbReference type="InterPro" id="IPR056195">
    <property type="entry name" value="HTH_70"/>
</dbReference>
<dbReference type="NCBIfam" id="TIGR01557">
    <property type="entry name" value="myb_SHAQKYF"/>
    <property type="match status" value="1"/>
</dbReference>
<dbReference type="SMART" id="SM00717">
    <property type="entry name" value="SANT"/>
    <property type="match status" value="1"/>
</dbReference>
<feature type="domain" description="HTH myb-type" evidence="7">
    <location>
        <begin position="187"/>
        <end position="238"/>
    </location>
</feature>
<dbReference type="InterPro" id="IPR017884">
    <property type="entry name" value="SANT_dom"/>
</dbReference>
<proteinExistence type="predicted"/>
<dbReference type="HOGENOM" id="CLU_434387_0_0_1"/>
<evidence type="ECO:0000313" key="9">
    <source>
        <dbReference type="Proteomes" id="UP000026961"/>
    </source>
</evidence>